<gene>
    <name evidence="1" type="ORF">EJB06_30610</name>
</gene>
<protein>
    <submittedName>
        <fullName evidence="1">Uncharacterized protein</fullName>
    </submittedName>
</protein>
<proteinExistence type="predicted"/>
<organism evidence="1 2">
    <name type="scientific">Massilia atriviolacea</name>
    <dbReference type="NCBI Taxonomy" id="2495579"/>
    <lineage>
        <taxon>Bacteria</taxon>
        <taxon>Pseudomonadati</taxon>
        <taxon>Pseudomonadota</taxon>
        <taxon>Betaproteobacteria</taxon>
        <taxon>Burkholderiales</taxon>
        <taxon>Oxalobacteraceae</taxon>
        <taxon>Telluria group</taxon>
        <taxon>Massilia</taxon>
    </lineage>
</organism>
<dbReference type="AlphaFoldDB" id="A0A430HCE9"/>
<accession>A0A430HCE9</accession>
<dbReference type="Proteomes" id="UP000278085">
    <property type="component" value="Unassembled WGS sequence"/>
</dbReference>
<keyword evidence="2" id="KW-1185">Reference proteome</keyword>
<comment type="caution">
    <text evidence="1">The sequence shown here is derived from an EMBL/GenBank/DDBJ whole genome shotgun (WGS) entry which is preliminary data.</text>
</comment>
<reference evidence="1 2" key="1">
    <citation type="submission" date="2018-12" db="EMBL/GenBank/DDBJ databases">
        <authorList>
            <person name="Yang E."/>
        </authorList>
    </citation>
    <scope>NUCLEOTIDE SEQUENCE [LARGE SCALE GENOMIC DNA]</scope>
    <source>
        <strain evidence="1 2">SOD</strain>
    </source>
</reference>
<evidence type="ECO:0000313" key="1">
    <source>
        <dbReference type="EMBL" id="RSZ55216.1"/>
    </source>
</evidence>
<dbReference type="OrthoDB" id="370098at2"/>
<dbReference type="RefSeq" id="WP_126077812.1">
    <property type="nucleotide sequence ID" value="NZ_CP051166.1"/>
</dbReference>
<name>A0A430HCE9_9BURK</name>
<sequence length="140" mass="16312">MTMQMPEVLEVEDGTLELPAFQLYGVMVGDIDDPTTWSGYTFSVRGDPTKMVMCTALWRGYVSTYLLRRDGTIHLQQLEYPFTKDVRRDEVDEQLTGDFWLDMRKGFTGDAVLVPFVDGRIDIEKSRWRSRKGRSIERYI</sequence>
<evidence type="ECO:0000313" key="2">
    <source>
        <dbReference type="Proteomes" id="UP000278085"/>
    </source>
</evidence>
<dbReference type="EMBL" id="RXLQ01000031">
    <property type="protein sequence ID" value="RSZ55216.1"/>
    <property type="molecule type" value="Genomic_DNA"/>
</dbReference>